<dbReference type="CDD" id="cd01837">
    <property type="entry name" value="SGNH_plant_lipase_like"/>
    <property type="match status" value="1"/>
</dbReference>
<reference evidence="10" key="2">
    <citation type="journal article" date="2018" name="BMC Genomics">
        <title>A manually annotated Actinidia chinensis var. chinensis (kiwifruit) genome highlights the challenges associated with draft genomes and gene prediction in plants.</title>
        <authorList>
            <person name="Pilkington S.M."/>
            <person name="Crowhurst R."/>
            <person name="Hilario E."/>
            <person name="Nardozza S."/>
            <person name="Fraser L."/>
            <person name="Peng Y."/>
            <person name="Gunaseelan K."/>
            <person name="Simpson R."/>
            <person name="Tahir J."/>
            <person name="Deroles S.C."/>
            <person name="Templeton K."/>
            <person name="Luo Z."/>
            <person name="Davy M."/>
            <person name="Cheng C."/>
            <person name="McNeilage M."/>
            <person name="Scaglione D."/>
            <person name="Liu Y."/>
            <person name="Zhang Q."/>
            <person name="Datson P."/>
            <person name="De Silva N."/>
            <person name="Gardiner S.E."/>
            <person name="Bassett H."/>
            <person name="Chagne D."/>
            <person name="McCallum J."/>
            <person name="Dzierzon H."/>
            <person name="Deng C."/>
            <person name="Wang Y.Y."/>
            <person name="Barron L."/>
            <person name="Manako K."/>
            <person name="Bowen J."/>
            <person name="Foster T.M."/>
            <person name="Erridge Z.A."/>
            <person name="Tiffin H."/>
            <person name="Waite C.N."/>
            <person name="Davies K.M."/>
            <person name="Grierson E.P."/>
            <person name="Laing W.A."/>
            <person name="Kirk R."/>
            <person name="Chen X."/>
            <person name="Wood M."/>
            <person name="Montefiori M."/>
            <person name="Brummell D.A."/>
            <person name="Schwinn K.E."/>
            <person name="Catanach A."/>
            <person name="Fullerton C."/>
            <person name="Li D."/>
            <person name="Meiyalaghan S."/>
            <person name="Nieuwenhuizen N."/>
            <person name="Read N."/>
            <person name="Prakash R."/>
            <person name="Hunter D."/>
            <person name="Zhang H."/>
            <person name="McKenzie M."/>
            <person name="Knabel M."/>
            <person name="Harris A."/>
            <person name="Allan A.C."/>
            <person name="Gleave A."/>
            <person name="Chen A."/>
            <person name="Janssen B.J."/>
            <person name="Plunkett B."/>
            <person name="Ampomah-Dwamena C."/>
            <person name="Voogd C."/>
            <person name="Leif D."/>
            <person name="Lafferty D."/>
            <person name="Souleyre E.J.F."/>
            <person name="Varkonyi-Gasic E."/>
            <person name="Gambi F."/>
            <person name="Hanley J."/>
            <person name="Yao J.L."/>
            <person name="Cheung J."/>
            <person name="David K.M."/>
            <person name="Warren B."/>
            <person name="Marsh K."/>
            <person name="Snowden K.C."/>
            <person name="Lin-Wang K."/>
            <person name="Brian L."/>
            <person name="Martinez-Sanchez M."/>
            <person name="Wang M."/>
            <person name="Ileperuma N."/>
            <person name="Macnee N."/>
            <person name="Campin R."/>
            <person name="McAtee P."/>
            <person name="Drummond R.S.M."/>
            <person name="Espley R.V."/>
            <person name="Ireland H.S."/>
            <person name="Wu R."/>
            <person name="Atkinson R.G."/>
            <person name="Karunairetnam S."/>
            <person name="Bulley S."/>
            <person name="Chunkath S."/>
            <person name="Hanley Z."/>
            <person name="Storey R."/>
            <person name="Thrimawithana A.H."/>
            <person name="Thomson S."/>
            <person name="David C."/>
            <person name="Testolin R."/>
            <person name="Huang H."/>
            <person name="Hellens R.P."/>
            <person name="Schaffer R.J."/>
        </authorList>
    </citation>
    <scope>NUCLEOTIDE SEQUENCE [LARGE SCALE GENOMIC DNA]</scope>
    <source>
        <strain evidence="10">cv. Red5</strain>
    </source>
</reference>
<dbReference type="PANTHER" id="PTHR45650:SF14">
    <property type="entry name" value="GDSL ESTERASE_LIPASE 7-LIKE"/>
    <property type="match status" value="1"/>
</dbReference>
<evidence type="ECO:0000256" key="6">
    <source>
        <dbReference type="ARBA" id="ARBA00022963"/>
    </source>
</evidence>
<dbReference type="GO" id="GO:0005576">
    <property type="term" value="C:extracellular region"/>
    <property type="evidence" value="ECO:0007669"/>
    <property type="project" value="UniProtKB-SubCell"/>
</dbReference>
<dbReference type="InterPro" id="IPR001087">
    <property type="entry name" value="GDSL"/>
</dbReference>
<dbReference type="SUPFAM" id="SSF52266">
    <property type="entry name" value="SGNH hydrolase"/>
    <property type="match status" value="1"/>
</dbReference>
<dbReference type="InterPro" id="IPR036514">
    <property type="entry name" value="SGNH_hydro_sf"/>
</dbReference>
<keyword evidence="7" id="KW-0443">Lipid metabolism</keyword>
<keyword evidence="3" id="KW-0964">Secreted</keyword>
<dbReference type="OrthoDB" id="1627600at2759"/>
<evidence type="ECO:0000313" key="9">
    <source>
        <dbReference type="EMBL" id="PSR88202.1"/>
    </source>
</evidence>
<dbReference type="InParanoid" id="A0A2R6PB08"/>
<dbReference type="OMA" id="VELEECM"/>
<keyword evidence="6" id="KW-0442">Lipid degradation</keyword>
<proteinExistence type="inferred from homology"/>
<name>A0A2R6PB08_ACTCC</name>
<dbReference type="InterPro" id="IPR035669">
    <property type="entry name" value="SGNH_plant_lipase-like"/>
</dbReference>
<dbReference type="Gramene" id="PSR88202">
    <property type="protein sequence ID" value="PSR88202"/>
    <property type="gene ID" value="CEY00_Acc31232"/>
</dbReference>
<dbReference type="PANTHER" id="PTHR45650">
    <property type="entry name" value="GDSL-LIKE LIPASE/ACYLHYDROLASE-RELATED"/>
    <property type="match status" value="1"/>
</dbReference>
<keyword evidence="5" id="KW-0378">Hydrolase</keyword>
<sequence length="435" mass="49046">MEEVRKHLLVLVFLCLLWSPSARKANKMLRPTRNFELTDALYVFGDSTVDAGNNKFIERSANVTFLPYGIDFLDGPTARFTNGKTSADILAEFLGLPIPPPFLSLSESEKKNRRAGINFASGGCGILPKTKPLRCLSLSEQVQHFNSTVWHLNALDRIDLLADAVFFISMGANDYIFSYFSNPEQDAEVFALLLAVELEECMNNLHRLGASTFVVNNIGPIGCIPENRNEATGECDEKKNEPINVHNNNLAKILGEMAEKLTDSRFFLADSHGLFYAILAYPGFYGIKETRKACCREKTVDGRWECKKGDTPCINREEYLFFDGAHFSEVANRYFAWKCIEGRARADTQTISLWQARRGLRAGARVRTVPNISSVRARESIAYELSLYNKLGRVTAPELSREATVTAISRHIRRHKMTCTARFPLIAPMPRSRRR</sequence>
<evidence type="ECO:0000256" key="7">
    <source>
        <dbReference type="ARBA" id="ARBA00023098"/>
    </source>
</evidence>
<organism evidence="9 10">
    <name type="scientific">Actinidia chinensis var. chinensis</name>
    <name type="common">Chinese soft-hair kiwi</name>
    <dbReference type="NCBI Taxonomy" id="1590841"/>
    <lineage>
        <taxon>Eukaryota</taxon>
        <taxon>Viridiplantae</taxon>
        <taxon>Streptophyta</taxon>
        <taxon>Embryophyta</taxon>
        <taxon>Tracheophyta</taxon>
        <taxon>Spermatophyta</taxon>
        <taxon>Magnoliopsida</taxon>
        <taxon>eudicotyledons</taxon>
        <taxon>Gunneridae</taxon>
        <taxon>Pentapetalae</taxon>
        <taxon>asterids</taxon>
        <taxon>Ericales</taxon>
        <taxon>Actinidiaceae</taxon>
        <taxon>Actinidia</taxon>
    </lineage>
</organism>
<evidence type="ECO:0000256" key="1">
    <source>
        <dbReference type="ARBA" id="ARBA00004613"/>
    </source>
</evidence>
<comment type="similarity">
    <text evidence="2">Belongs to the 'GDSL' lipolytic enzyme family.</text>
</comment>
<keyword evidence="10" id="KW-1185">Reference proteome</keyword>
<reference evidence="9 10" key="1">
    <citation type="submission" date="2017-07" db="EMBL/GenBank/DDBJ databases">
        <title>An improved, manually edited Actinidia chinensis var. chinensis (kiwifruit) genome highlights the challenges associated with draft genomes and gene prediction in plants.</title>
        <authorList>
            <person name="Pilkington S."/>
            <person name="Crowhurst R."/>
            <person name="Hilario E."/>
            <person name="Nardozza S."/>
            <person name="Fraser L."/>
            <person name="Peng Y."/>
            <person name="Gunaseelan K."/>
            <person name="Simpson R."/>
            <person name="Tahir J."/>
            <person name="Deroles S."/>
            <person name="Templeton K."/>
            <person name="Luo Z."/>
            <person name="Davy M."/>
            <person name="Cheng C."/>
            <person name="Mcneilage M."/>
            <person name="Scaglione D."/>
            <person name="Liu Y."/>
            <person name="Zhang Q."/>
            <person name="Datson P."/>
            <person name="De Silva N."/>
            <person name="Gardiner S."/>
            <person name="Bassett H."/>
            <person name="Chagne D."/>
            <person name="Mccallum J."/>
            <person name="Dzierzon H."/>
            <person name="Deng C."/>
            <person name="Wang Y.-Y."/>
            <person name="Barron N."/>
            <person name="Manako K."/>
            <person name="Bowen J."/>
            <person name="Foster T."/>
            <person name="Erridge Z."/>
            <person name="Tiffin H."/>
            <person name="Waite C."/>
            <person name="Davies K."/>
            <person name="Grierson E."/>
            <person name="Laing W."/>
            <person name="Kirk R."/>
            <person name="Chen X."/>
            <person name="Wood M."/>
            <person name="Montefiori M."/>
            <person name="Brummell D."/>
            <person name="Schwinn K."/>
            <person name="Catanach A."/>
            <person name="Fullerton C."/>
            <person name="Li D."/>
            <person name="Meiyalaghan S."/>
            <person name="Nieuwenhuizen N."/>
            <person name="Read N."/>
            <person name="Prakash R."/>
            <person name="Hunter D."/>
            <person name="Zhang H."/>
            <person name="Mckenzie M."/>
            <person name="Knabel M."/>
            <person name="Harris A."/>
            <person name="Allan A."/>
            <person name="Chen A."/>
            <person name="Janssen B."/>
            <person name="Plunkett B."/>
            <person name="Dwamena C."/>
            <person name="Voogd C."/>
            <person name="Leif D."/>
            <person name="Lafferty D."/>
            <person name="Souleyre E."/>
            <person name="Varkonyi-Gasic E."/>
            <person name="Gambi F."/>
            <person name="Hanley J."/>
            <person name="Yao J.-L."/>
            <person name="Cheung J."/>
            <person name="David K."/>
            <person name="Warren B."/>
            <person name="Marsh K."/>
            <person name="Snowden K."/>
            <person name="Lin-Wang K."/>
            <person name="Brian L."/>
            <person name="Martinez-Sanchez M."/>
            <person name="Wang M."/>
            <person name="Ileperuma N."/>
            <person name="Macnee N."/>
            <person name="Campin R."/>
            <person name="Mcatee P."/>
            <person name="Drummond R."/>
            <person name="Espley R."/>
            <person name="Ireland H."/>
            <person name="Wu R."/>
            <person name="Atkinson R."/>
            <person name="Karunairetnam S."/>
            <person name="Bulley S."/>
            <person name="Chunkath S."/>
            <person name="Hanley Z."/>
            <person name="Storey R."/>
            <person name="Thrimawithana A."/>
            <person name="Thomson S."/>
            <person name="David C."/>
            <person name="Testolin R."/>
        </authorList>
    </citation>
    <scope>NUCLEOTIDE SEQUENCE [LARGE SCALE GENOMIC DNA]</scope>
    <source>
        <strain evidence="10">cv. Red5</strain>
        <tissue evidence="9">Young leaf</tissue>
    </source>
</reference>
<comment type="subcellular location">
    <subcellularLocation>
        <location evidence="1">Secreted</location>
    </subcellularLocation>
</comment>
<dbReference type="Gene3D" id="3.40.50.1110">
    <property type="entry name" value="SGNH hydrolase"/>
    <property type="match status" value="1"/>
</dbReference>
<dbReference type="Pfam" id="PF00657">
    <property type="entry name" value="Lipase_GDSL"/>
    <property type="match status" value="1"/>
</dbReference>
<evidence type="ECO:0000256" key="8">
    <source>
        <dbReference type="SAM" id="SignalP"/>
    </source>
</evidence>
<evidence type="ECO:0000256" key="5">
    <source>
        <dbReference type="ARBA" id="ARBA00022801"/>
    </source>
</evidence>
<protein>
    <submittedName>
        <fullName evidence="9">GDSL esterase/lipase</fullName>
    </submittedName>
</protein>
<feature type="signal peptide" evidence="8">
    <location>
        <begin position="1"/>
        <end position="24"/>
    </location>
</feature>
<dbReference type="STRING" id="1590841.A0A2R6PB08"/>
<comment type="caution">
    <text evidence="9">The sequence shown here is derived from an EMBL/GenBank/DDBJ whole genome shotgun (WGS) entry which is preliminary data.</text>
</comment>
<dbReference type="InterPro" id="IPR051238">
    <property type="entry name" value="GDSL_esterase/lipase"/>
</dbReference>
<keyword evidence="4 8" id="KW-0732">Signal</keyword>
<dbReference type="GO" id="GO:0016788">
    <property type="term" value="F:hydrolase activity, acting on ester bonds"/>
    <property type="evidence" value="ECO:0007669"/>
    <property type="project" value="InterPro"/>
</dbReference>
<dbReference type="Proteomes" id="UP000241394">
    <property type="component" value="Chromosome LG27"/>
</dbReference>
<evidence type="ECO:0000256" key="3">
    <source>
        <dbReference type="ARBA" id="ARBA00022525"/>
    </source>
</evidence>
<evidence type="ECO:0000313" key="10">
    <source>
        <dbReference type="Proteomes" id="UP000241394"/>
    </source>
</evidence>
<feature type="chain" id="PRO_5015357255" evidence="8">
    <location>
        <begin position="25"/>
        <end position="435"/>
    </location>
</feature>
<dbReference type="AlphaFoldDB" id="A0A2R6PB08"/>
<dbReference type="GO" id="GO:0016042">
    <property type="term" value="P:lipid catabolic process"/>
    <property type="evidence" value="ECO:0007669"/>
    <property type="project" value="UniProtKB-KW"/>
</dbReference>
<evidence type="ECO:0000256" key="2">
    <source>
        <dbReference type="ARBA" id="ARBA00008668"/>
    </source>
</evidence>
<dbReference type="EMBL" id="NKQK01000027">
    <property type="protein sequence ID" value="PSR88202.1"/>
    <property type="molecule type" value="Genomic_DNA"/>
</dbReference>
<accession>A0A2R6PB08</accession>
<gene>
    <name evidence="9" type="ORF">CEY00_Acc31232</name>
</gene>
<evidence type="ECO:0000256" key="4">
    <source>
        <dbReference type="ARBA" id="ARBA00022729"/>
    </source>
</evidence>